<evidence type="ECO:0000256" key="3">
    <source>
        <dbReference type="ARBA" id="ARBA00023277"/>
    </source>
</evidence>
<dbReference type="PANTHER" id="PTHR11280:SF5">
    <property type="entry name" value="GLUCOSAMINE-6-PHOSPHATE ISOMERASE"/>
    <property type="match status" value="1"/>
</dbReference>
<dbReference type="GO" id="GO:0006043">
    <property type="term" value="P:glucosamine catabolic process"/>
    <property type="evidence" value="ECO:0007669"/>
    <property type="project" value="TreeGrafter"/>
</dbReference>
<dbReference type="CDD" id="cd01399">
    <property type="entry name" value="GlcN6P_deaminase"/>
    <property type="match status" value="1"/>
</dbReference>
<keyword evidence="4" id="KW-0021">Allosteric enzyme</keyword>
<evidence type="ECO:0000313" key="7">
    <source>
        <dbReference type="Proteomes" id="UP000228886"/>
    </source>
</evidence>
<dbReference type="SUPFAM" id="SSF100950">
    <property type="entry name" value="NagB/RpiA/CoA transferase-like"/>
    <property type="match status" value="1"/>
</dbReference>
<evidence type="ECO:0000313" key="6">
    <source>
        <dbReference type="EMBL" id="PIV64267.1"/>
    </source>
</evidence>
<comment type="catalytic activity">
    <reaction evidence="1 4">
        <text>alpha-D-glucosamine 6-phosphate + H2O = beta-D-fructose 6-phosphate + NH4(+)</text>
        <dbReference type="Rhea" id="RHEA:12172"/>
        <dbReference type="ChEBI" id="CHEBI:15377"/>
        <dbReference type="ChEBI" id="CHEBI:28938"/>
        <dbReference type="ChEBI" id="CHEBI:57634"/>
        <dbReference type="ChEBI" id="CHEBI:75989"/>
        <dbReference type="EC" id="3.5.99.6"/>
    </reaction>
</comment>
<dbReference type="PROSITE" id="PS01161">
    <property type="entry name" value="GLC_GALNAC_ISOMERASE"/>
    <property type="match status" value="1"/>
</dbReference>
<comment type="caution">
    <text evidence="4">Lacks conserved residue(s) required for the propagation of feature annotation.</text>
</comment>
<dbReference type="Gene3D" id="3.40.50.1360">
    <property type="match status" value="1"/>
</dbReference>
<sequence length="257" mass="28859">MEVIIKKNYDEMSKEAAKVVKKRILKKLNLVLGLATGSTPLGLYQELVRMHKEEDLSFKKVKTFNLDEYYGLDPDHPQSYRYFMNANLFSQIDIDLANTHVPDGLAKDIGKYCLEYEEEIEKYGGIDLQVLGIGSDGHIGFNEPGSSLGSRTRIKTLNEQTVADNSRFFKNIDEVPKYAITMGVGTIIDAKEIILLASGKNKSRVVAQAIEGPVTSQITASMLQVHPKVMVILDEDAASLLKKRDYYKFVVESVEKF</sequence>
<evidence type="ECO:0000256" key="1">
    <source>
        <dbReference type="ARBA" id="ARBA00000644"/>
    </source>
</evidence>
<dbReference type="Proteomes" id="UP000228886">
    <property type="component" value="Unassembled WGS sequence"/>
</dbReference>
<dbReference type="EC" id="3.5.99.6" evidence="4"/>
<dbReference type="GO" id="GO:0042802">
    <property type="term" value="F:identical protein binding"/>
    <property type="evidence" value="ECO:0007669"/>
    <property type="project" value="TreeGrafter"/>
</dbReference>
<dbReference type="AlphaFoldDB" id="A0A2M7E947"/>
<evidence type="ECO:0000256" key="2">
    <source>
        <dbReference type="ARBA" id="ARBA00022801"/>
    </source>
</evidence>
<dbReference type="NCBIfam" id="TIGR00502">
    <property type="entry name" value="nagB"/>
    <property type="match status" value="1"/>
</dbReference>
<feature type="domain" description="Glucosamine/galactosamine-6-phosphate isomerase" evidence="5">
    <location>
        <begin position="11"/>
        <end position="224"/>
    </location>
</feature>
<reference evidence="7" key="1">
    <citation type="submission" date="2017-09" db="EMBL/GenBank/DDBJ databases">
        <title>Depth-based differentiation of microbial function through sediment-hosted aquifers and enrichment of novel symbionts in the deep terrestrial subsurface.</title>
        <authorList>
            <person name="Probst A.J."/>
            <person name="Ladd B."/>
            <person name="Jarett J.K."/>
            <person name="Geller-Mcgrath D.E."/>
            <person name="Sieber C.M.K."/>
            <person name="Emerson J.B."/>
            <person name="Anantharaman K."/>
            <person name="Thomas B.C."/>
            <person name="Malmstrom R."/>
            <person name="Stieglmeier M."/>
            <person name="Klingl A."/>
            <person name="Woyke T."/>
            <person name="Ryan C.M."/>
            <person name="Banfield J.F."/>
        </authorList>
    </citation>
    <scope>NUCLEOTIDE SEQUENCE [LARGE SCALE GENOMIC DNA]</scope>
</reference>
<feature type="site" description="Part of the allosteric site" evidence="4">
    <location>
        <position position="155"/>
    </location>
</feature>
<comment type="activity regulation">
    <text evidence="4">Allosterically activated by N-acetylglucosamine 6-phosphate (GlcNAc6P).</text>
</comment>
<keyword evidence="2 4" id="KW-0378">Hydrolase</keyword>
<accession>A0A2M7E947</accession>
<name>A0A2M7E947_9BACT</name>
<dbReference type="UniPathway" id="UPA00629">
    <property type="reaction ID" value="UER00684"/>
</dbReference>
<feature type="active site" description="For ring-opening step" evidence="4">
    <location>
        <position position="136"/>
    </location>
</feature>
<dbReference type="NCBIfam" id="NF001684">
    <property type="entry name" value="PRK00443.1-4"/>
    <property type="match status" value="1"/>
</dbReference>
<comment type="caution">
    <text evidence="6">The sequence shown here is derived from an EMBL/GenBank/DDBJ whole genome shotgun (WGS) entry which is preliminary data.</text>
</comment>
<evidence type="ECO:0000259" key="5">
    <source>
        <dbReference type="Pfam" id="PF01182"/>
    </source>
</evidence>
<dbReference type="InterPro" id="IPR006148">
    <property type="entry name" value="Glc/Gal-6P_isomerase"/>
</dbReference>
<dbReference type="GO" id="GO:0019262">
    <property type="term" value="P:N-acetylneuraminate catabolic process"/>
    <property type="evidence" value="ECO:0007669"/>
    <property type="project" value="UniProtKB-UniRule"/>
</dbReference>
<comment type="pathway">
    <text evidence="4">Amino-sugar metabolism; N-acetylneuraminate degradation; D-fructose 6-phosphate from N-acetylneuraminate: step 5/5.</text>
</comment>
<dbReference type="PANTHER" id="PTHR11280">
    <property type="entry name" value="GLUCOSAMINE-6-PHOSPHATE ISOMERASE"/>
    <property type="match status" value="1"/>
</dbReference>
<dbReference type="GO" id="GO:0005975">
    <property type="term" value="P:carbohydrate metabolic process"/>
    <property type="evidence" value="ECO:0007669"/>
    <property type="project" value="InterPro"/>
</dbReference>
<keyword evidence="3 4" id="KW-0119">Carbohydrate metabolism</keyword>
<gene>
    <name evidence="4 6" type="primary">nagB</name>
    <name evidence="6" type="ORF">COS11_03055</name>
</gene>
<dbReference type="EMBL" id="PETL01000149">
    <property type="protein sequence ID" value="PIV64267.1"/>
    <property type="molecule type" value="Genomic_DNA"/>
</dbReference>
<dbReference type="Pfam" id="PF01182">
    <property type="entry name" value="Glucosamine_iso"/>
    <property type="match status" value="1"/>
</dbReference>
<feature type="site" description="Part of the allosteric site" evidence="4">
    <location>
        <position position="153"/>
    </location>
</feature>
<comment type="similarity">
    <text evidence="4">Belongs to the glucosamine/galactosamine-6-phosphate isomerase family. NagB subfamily.</text>
</comment>
<dbReference type="GO" id="GO:0004342">
    <property type="term" value="F:glucosamine-6-phosphate deaminase activity"/>
    <property type="evidence" value="ECO:0007669"/>
    <property type="project" value="UniProtKB-UniRule"/>
</dbReference>
<protein>
    <recommendedName>
        <fullName evidence="4">Glucosamine-6-phosphate deaminase</fullName>
        <ecNumber evidence="4">3.5.99.6</ecNumber>
    </recommendedName>
    <alternativeName>
        <fullName evidence="4">GlcN6P deaminase</fullName>
        <shortName evidence="4">GNPDA</shortName>
    </alternativeName>
    <alternativeName>
        <fullName evidence="4">Glucosamine-6-phosphate isomerase</fullName>
    </alternativeName>
</protein>
<dbReference type="GO" id="GO:0005737">
    <property type="term" value="C:cytoplasm"/>
    <property type="evidence" value="ECO:0007669"/>
    <property type="project" value="TreeGrafter"/>
</dbReference>
<organism evidence="6 7">
    <name type="scientific">bacterium (Candidatus Ratteibacteria) CG01_land_8_20_14_3_00_40_19</name>
    <dbReference type="NCBI Taxonomy" id="2014290"/>
    <lineage>
        <taxon>Bacteria</taxon>
        <taxon>Candidatus Ratteibacteria</taxon>
    </lineage>
</organism>
<dbReference type="InterPro" id="IPR037171">
    <property type="entry name" value="NagB/RpiA_transferase-like"/>
</dbReference>
<dbReference type="GO" id="GO:0006046">
    <property type="term" value="P:N-acetylglucosamine catabolic process"/>
    <property type="evidence" value="ECO:0007669"/>
    <property type="project" value="UniProtKB-UniRule"/>
</dbReference>
<dbReference type="FunFam" id="3.40.50.1360:FF:000003">
    <property type="entry name" value="Glucosamine-6-phosphate deaminase"/>
    <property type="match status" value="1"/>
</dbReference>
<feature type="site" description="Part of the allosteric site" evidence="4">
    <location>
        <position position="156"/>
    </location>
</feature>
<evidence type="ECO:0000256" key="4">
    <source>
        <dbReference type="HAMAP-Rule" id="MF_01241"/>
    </source>
</evidence>
<feature type="active site" description="Proton acceptor; for enolization step" evidence="4">
    <location>
        <position position="67"/>
    </location>
</feature>
<feature type="active site" description="For ring-opening step" evidence="4">
    <location>
        <position position="143"/>
    </location>
</feature>
<dbReference type="InterPro" id="IPR004547">
    <property type="entry name" value="Glucosamine6P_isomerase"/>
</dbReference>
<feature type="site" description="Part of the allosteric site" evidence="4">
    <location>
        <position position="146"/>
    </location>
</feature>
<dbReference type="InterPro" id="IPR018321">
    <property type="entry name" value="Glucosamine6P_isomerase_CS"/>
</dbReference>
<comment type="function">
    <text evidence="4">Catalyzes the reversible isomerization-deamination of glucosamine 6-phosphate (GlcN6P) to form fructose 6-phosphate (Fru6P) and ammonium ion.</text>
</comment>
<proteinExistence type="inferred from homology"/>
<dbReference type="HAMAP" id="MF_01241">
    <property type="entry name" value="GlcN6P_deamin"/>
    <property type="match status" value="1"/>
</dbReference>
<feature type="active site" description="Proton acceptor; for ring-opening step" evidence="4">
    <location>
        <position position="138"/>
    </location>
</feature>